<sequence length="355" mass="39141">MTEPALADTPRQEGAPKAPSIPQTAKKTRVFSGMQPSGELHLGNYVGALQHWVARQDESDNIFCIVDLHALTIPEQIDARALHDNARKLAALYLASGLDPERNLIFIQSHVREHSELAWILNCATPLGWLQRMTQFKSKAQQFESTGTGLLIYPALQAADILLYDTDAVPVGEDQRQHIELTRDIAIRFHRLFGEVFKLPVAVIPEVGARVMGLDDPETKMSKSLAVTRPGHAINLLDDEKTIRKAIMSAVTDSGRETRFAHASPGVRNLLSIYQALTREPMSAVEATFAGQGYGALKKALVEVVWETLRPLQARYHEIMADRAGLEAVLTRGAERAREIASATMQRVRDATGVG</sequence>
<dbReference type="GO" id="GO:0006436">
    <property type="term" value="P:tryptophanyl-tRNA aminoacylation"/>
    <property type="evidence" value="ECO:0007669"/>
    <property type="project" value="UniProtKB-UniRule"/>
</dbReference>
<keyword evidence="6 8" id="KW-0030">Aminoacyl-tRNA synthetase</keyword>
<dbReference type="HOGENOM" id="CLU_029244_1_1_0"/>
<feature type="binding site" evidence="8">
    <location>
        <position position="160"/>
    </location>
    <ligand>
        <name>L-tryptophan</name>
        <dbReference type="ChEBI" id="CHEBI:57912"/>
    </ligand>
</feature>
<dbReference type="Pfam" id="PF00579">
    <property type="entry name" value="tRNA-synt_1b"/>
    <property type="match status" value="1"/>
</dbReference>
<comment type="subunit">
    <text evidence="8">Homodimer.</text>
</comment>
<dbReference type="GO" id="GO:0005829">
    <property type="term" value="C:cytosol"/>
    <property type="evidence" value="ECO:0007669"/>
    <property type="project" value="TreeGrafter"/>
</dbReference>
<dbReference type="RefSeq" id="WP_013177943.1">
    <property type="nucleotide sequence ID" value="NC_014221.1"/>
</dbReference>
<evidence type="ECO:0000256" key="1">
    <source>
        <dbReference type="ARBA" id="ARBA00005594"/>
    </source>
</evidence>
<evidence type="ECO:0000256" key="3">
    <source>
        <dbReference type="ARBA" id="ARBA00022741"/>
    </source>
</evidence>
<dbReference type="EMBL" id="CP002049">
    <property type="protein sequence ID" value="ADI14575.1"/>
    <property type="molecule type" value="Genomic_DNA"/>
</dbReference>
<evidence type="ECO:0000256" key="4">
    <source>
        <dbReference type="ARBA" id="ARBA00022840"/>
    </source>
</evidence>
<feature type="binding site" evidence="8">
    <location>
        <begin position="43"/>
        <end position="44"/>
    </location>
    <ligand>
        <name>ATP</name>
        <dbReference type="ChEBI" id="CHEBI:30616"/>
    </ligand>
</feature>
<keyword evidence="5 8" id="KW-0648">Protein biosynthesis</keyword>
<keyword evidence="8" id="KW-0963">Cytoplasm</keyword>
<feature type="binding site" evidence="8">
    <location>
        <begin position="220"/>
        <end position="224"/>
    </location>
    <ligand>
        <name>ATP</name>
        <dbReference type="ChEBI" id="CHEBI:30616"/>
    </ligand>
</feature>
<dbReference type="PANTHER" id="PTHR43766">
    <property type="entry name" value="TRYPTOPHAN--TRNA LIGASE, MITOCHONDRIAL"/>
    <property type="match status" value="1"/>
</dbReference>
<dbReference type="InterPro" id="IPR014729">
    <property type="entry name" value="Rossmann-like_a/b/a_fold"/>
</dbReference>
<dbReference type="PROSITE" id="PS00178">
    <property type="entry name" value="AA_TRNA_LIGASE_I"/>
    <property type="match status" value="1"/>
</dbReference>
<feature type="binding site" evidence="8">
    <location>
        <begin position="35"/>
        <end position="37"/>
    </location>
    <ligand>
        <name>ATP</name>
        <dbReference type="ChEBI" id="CHEBI:30616"/>
    </ligand>
</feature>
<keyword evidence="2 8" id="KW-0436">Ligase</keyword>
<dbReference type="Gene3D" id="3.40.50.620">
    <property type="entry name" value="HUPs"/>
    <property type="match status" value="1"/>
</dbReference>
<dbReference type="EC" id="6.1.1.2" evidence="8"/>
<dbReference type="GO" id="GO:0005524">
    <property type="term" value="F:ATP binding"/>
    <property type="evidence" value="ECO:0007669"/>
    <property type="project" value="UniProtKB-UniRule"/>
</dbReference>
<dbReference type="Proteomes" id="UP000000379">
    <property type="component" value="Chromosome"/>
</dbReference>
<keyword evidence="3 8" id="KW-0547">Nucleotide-binding</keyword>
<keyword evidence="4 8" id="KW-0067">ATP-binding</keyword>
<dbReference type="Gene3D" id="1.10.240.10">
    <property type="entry name" value="Tyrosyl-Transfer RNA Synthetase"/>
    <property type="match status" value="1"/>
</dbReference>
<evidence type="ECO:0000256" key="5">
    <source>
        <dbReference type="ARBA" id="ARBA00022917"/>
    </source>
</evidence>
<evidence type="ECO:0000256" key="2">
    <source>
        <dbReference type="ARBA" id="ARBA00022598"/>
    </source>
</evidence>
<evidence type="ECO:0000256" key="6">
    <source>
        <dbReference type="ARBA" id="ARBA00023146"/>
    </source>
</evidence>
<dbReference type="PRINTS" id="PR01039">
    <property type="entry name" value="TRNASYNTHTRP"/>
</dbReference>
<feature type="binding site" evidence="8">
    <location>
        <position position="211"/>
    </location>
    <ligand>
        <name>ATP</name>
        <dbReference type="ChEBI" id="CHEBI:30616"/>
    </ligand>
</feature>
<comment type="catalytic activity">
    <reaction evidence="7 8">
        <text>tRNA(Trp) + L-tryptophan + ATP = L-tryptophyl-tRNA(Trp) + AMP + diphosphate + H(+)</text>
        <dbReference type="Rhea" id="RHEA:24080"/>
        <dbReference type="Rhea" id="RHEA-COMP:9671"/>
        <dbReference type="Rhea" id="RHEA-COMP:9705"/>
        <dbReference type="ChEBI" id="CHEBI:15378"/>
        <dbReference type="ChEBI" id="CHEBI:30616"/>
        <dbReference type="ChEBI" id="CHEBI:33019"/>
        <dbReference type="ChEBI" id="CHEBI:57912"/>
        <dbReference type="ChEBI" id="CHEBI:78442"/>
        <dbReference type="ChEBI" id="CHEBI:78535"/>
        <dbReference type="ChEBI" id="CHEBI:456215"/>
        <dbReference type="EC" id="6.1.1.2"/>
    </reaction>
</comment>
<dbReference type="AlphaFoldDB" id="D7CXH3"/>
<evidence type="ECO:0000256" key="9">
    <source>
        <dbReference type="RuleBase" id="RU363036"/>
    </source>
</evidence>
<reference evidence="12" key="1">
    <citation type="submission" date="2010-05" db="EMBL/GenBank/DDBJ databases">
        <title>The complete genome of Truepera radiovictris DSM 17093.</title>
        <authorList>
            <consortium name="US DOE Joint Genome Institute (JGI-PGF)"/>
            <person name="Lucas S."/>
            <person name="Copeland A."/>
            <person name="Lapidus A."/>
            <person name="Glavina del Rio T."/>
            <person name="Dalin E."/>
            <person name="Tice H."/>
            <person name="Bruce D."/>
            <person name="Goodwin L."/>
            <person name="Pitluck S."/>
            <person name="Kyrpides N."/>
            <person name="Mavromatis K."/>
            <person name="Ovchinnikova G."/>
            <person name="Munk A.C."/>
            <person name="Detter J.C."/>
            <person name="Han C."/>
            <person name="Tapia R."/>
            <person name="Land M."/>
            <person name="Hauser L."/>
            <person name="Markowitz V."/>
            <person name="Cheng J.-F."/>
            <person name="Hugenholtz P."/>
            <person name="Woyke T."/>
            <person name="Wu D."/>
            <person name="Tindall B."/>
            <person name="Pomrenke H.G."/>
            <person name="Brambilla E."/>
            <person name="Klenk H.-P."/>
            <person name="Eisen J.A."/>
        </authorList>
    </citation>
    <scope>NUCLEOTIDE SEQUENCE [LARGE SCALE GENOMIC DNA]</scope>
    <source>
        <strain evidence="12">DSM 17093 / CIP 108686 / LMG 22925 / RQ-24</strain>
    </source>
</reference>
<reference evidence="11 12" key="2">
    <citation type="journal article" date="2011" name="Stand. Genomic Sci.">
        <title>Complete genome sequence of Truepera radiovictrix type strain (RQ-24).</title>
        <authorList>
            <person name="Ivanova N."/>
            <person name="Rohde C."/>
            <person name="Munk C."/>
            <person name="Nolan M."/>
            <person name="Lucas S."/>
            <person name="Del Rio T.G."/>
            <person name="Tice H."/>
            <person name="Deshpande S."/>
            <person name="Cheng J.F."/>
            <person name="Tapia R."/>
            <person name="Han C."/>
            <person name="Goodwin L."/>
            <person name="Pitluck S."/>
            <person name="Liolios K."/>
            <person name="Mavromatis K."/>
            <person name="Mikhailova N."/>
            <person name="Pati A."/>
            <person name="Chen A."/>
            <person name="Palaniappan K."/>
            <person name="Land M."/>
            <person name="Hauser L."/>
            <person name="Chang Y.J."/>
            <person name="Jeffries C.D."/>
            <person name="Brambilla E."/>
            <person name="Rohde M."/>
            <person name="Goker M."/>
            <person name="Tindall B.J."/>
            <person name="Woyke T."/>
            <person name="Bristow J."/>
            <person name="Eisen J.A."/>
            <person name="Markowitz V."/>
            <person name="Hugenholtz P."/>
            <person name="Kyrpides N.C."/>
            <person name="Klenk H.P."/>
            <person name="Lapidus A."/>
        </authorList>
    </citation>
    <scope>NUCLEOTIDE SEQUENCE [LARGE SCALE GENOMIC DNA]</scope>
    <source>
        <strain evidence="12">DSM 17093 / CIP 108686 / LMG 22925 / RQ-24</strain>
    </source>
</reference>
<gene>
    <name evidence="8" type="primary">trpS</name>
    <name evidence="11" type="ordered locus">Trad_1453</name>
</gene>
<proteinExistence type="inferred from homology"/>
<organism evidence="11 12">
    <name type="scientific">Truepera radiovictrix (strain DSM 17093 / CIP 108686 / LMG 22925 / RQ-24)</name>
    <dbReference type="NCBI Taxonomy" id="649638"/>
    <lineage>
        <taxon>Bacteria</taxon>
        <taxon>Thermotogati</taxon>
        <taxon>Deinococcota</taxon>
        <taxon>Deinococci</taxon>
        <taxon>Trueperales</taxon>
        <taxon>Trueperaceae</taxon>
        <taxon>Truepera</taxon>
    </lineage>
</organism>
<dbReference type="KEGG" id="tra:Trad_1453"/>
<feature type="short sequence motif" description="'KMSKS' region" evidence="8">
    <location>
        <begin position="220"/>
        <end position="224"/>
    </location>
</feature>
<dbReference type="FunFam" id="1.10.240.10:FF:000005">
    <property type="entry name" value="Tryptophan--tRNA ligase"/>
    <property type="match status" value="1"/>
</dbReference>
<dbReference type="eggNOG" id="COG0180">
    <property type="taxonomic scope" value="Bacteria"/>
</dbReference>
<comment type="subcellular location">
    <subcellularLocation>
        <location evidence="8">Cytoplasm</location>
    </subcellularLocation>
</comment>
<dbReference type="InterPro" id="IPR050203">
    <property type="entry name" value="Trp-tRNA_synthetase"/>
</dbReference>
<dbReference type="CDD" id="cd00806">
    <property type="entry name" value="TrpRS_core"/>
    <property type="match status" value="1"/>
</dbReference>
<dbReference type="NCBIfam" id="TIGR00233">
    <property type="entry name" value="trpS"/>
    <property type="match status" value="1"/>
</dbReference>
<accession>D7CXH3</accession>
<dbReference type="GO" id="GO:0004830">
    <property type="term" value="F:tryptophan-tRNA ligase activity"/>
    <property type="evidence" value="ECO:0007669"/>
    <property type="project" value="UniProtKB-UniRule"/>
</dbReference>
<dbReference type="InterPro" id="IPR002306">
    <property type="entry name" value="Trp-tRNA-ligase"/>
</dbReference>
<evidence type="ECO:0000256" key="8">
    <source>
        <dbReference type="HAMAP-Rule" id="MF_00140"/>
    </source>
</evidence>
<dbReference type="InterPro" id="IPR002305">
    <property type="entry name" value="aa-tRNA-synth_Ic"/>
</dbReference>
<dbReference type="InterPro" id="IPR024109">
    <property type="entry name" value="Trp-tRNA-ligase_bac-type"/>
</dbReference>
<dbReference type="InterPro" id="IPR001412">
    <property type="entry name" value="aa-tRNA-synth_I_CS"/>
</dbReference>
<evidence type="ECO:0000256" key="7">
    <source>
        <dbReference type="ARBA" id="ARBA00049929"/>
    </source>
</evidence>
<dbReference type="OrthoDB" id="9801042at2"/>
<feature type="binding site" evidence="8">
    <location>
        <begin position="172"/>
        <end position="174"/>
    </location>
    <ligand>
        <name>ATP</name>
        <dbReference type="ChEBI" id="CHEBI:30616"/>
    </ligand>
</feature>
<comment type="function">
    <text evidence="8">Catalyzes the attachment of tryptophan to tRNA(Trp).</text>
</comment>
<protein>
    <recommendedName>
        <fullName evidence="8">Tryptophan--tRNA ligase</fullName>
        <ecNumber evidence="8">6.1.1.2</ecNumber>
    </recommendedName>
    <alternativeName>
        <fullName evidence="8">Tryptophanyl-tRNA synthetase</fullName>
        <shortName evidence="8">TrpRS</shortName>
    </alternativeName>
</protein>
<name>D7CXH3_TRURR</name>
<dbReference type="SUPFAM" id="SSF52374">
    <property type="entry name" value="Nucleotidylyl transferase"/>
    <property type="match status" value="1"/>
</dbReference>
<dbReference type="PANTHER" id="PTHR43766:SF1">
    <property type="entry name" value="TRYPTOPHAN--TRNA LIGASE, MITOCHONDRIAL"/>
    <property type="match status" value="1"/>
</dbReference>
<evidence type="ECO:0000313" key="12">
    <source>
        <dbReference type="Proteomes" id="UP000000379"/>
    </source>
</evidence>
<keyword evidence="12" id="KW-1185">Reference proteome</keyword>
<dbReference type="STRING" id="649638.Trad_1453"/>
<evidence type="ECO:0000313" key="11">
    <source>
        <dbReference type="EMBL" id="ADI14575.1"/>
    </source>
</evidence>
<dbReference type="HAMAP" id="MF_00140_B">
    <property type="entry name" value="Trp_tRNA_synth_B"/>
    <property type="match status" value="1"/>
</dbReference>
<evidence type="ECO:0000256" key="10">
    <source>
        <dbReference type="SAM" id="MobiDB-lite"/>
    </source>
</evidence>
<feature type="short sequence motif" description="'HIGH' region" evidence="8">
    <location>
        <begin position="36"/>
        <end position="44"/>
    </location>
</feature>
<feature type="region of interest" description="Disordered" evidence="10">
    <location>
        <begin position="1"/>
        <end position="26"/>
    </location>
</feature>
<comment type="similarity">
    <text evidence="1 8 9">Belongs to the class-I aminoacyl-tRNA synthetase family.</text>
</comment>